<accession>A0ABT7YB72</accession>
<name>A0ABT7YB72_9BACT</name>
<sequence>MKPDFEAIFEDLKTGALELSKLTVKQYKDEAQADVMAFLKDSKESLKRWTSLLAAGELTVADFEWLVESQKDLLLMNGLKQTALSKIRMEHFKTSVLNFVVDTALDHVAKELS</sequence>
<protein>
    <submittedName>
        <fullName evidence="1">Uncharacterized protein</fullName>
    </submittedName>
</protein>
<comment type="caution">
    <text evidence="1">The sequence shown here is derived from an EMBL/GenBank/DDBJ whole genome shotgun (WGS) entry which is preliminary data.</text>
</comment>
<proteinExistence type="predicted"/>
<dbReference type="RefSeq" id="WP_289999324.1">
    <property type="nucleotide sequence ID" value="NZ_JAUEPH010000002.1"/>
</dbReference>
<evidence type="ECO:0000313" key="1">
    <source>
        <dbReference type="EMBL" id="MDN3203767.1"/>
    </source>
</evidence>
<dbReference type="EMBL" id="JAUEPH010000002">
    <property type="protein sequence ID" value="MDN3203767.1"/>
    <property type="molecule type" value="Genomic_DNA"/>
</dbReference>
<dbReference type="Proteomes" id="UP001171916">
    <property type="component" value="Unassembled WGS sequence"/>
</dbReference>
<gene>
    <name evidence="1" type="ORF">QVH07_06385</name>
</gene>
<evidence type="ECO:0000313" key="2">
    <source>
        <dbReference type="Proteomes" id="UP001171916"/>
    </source>
</evidence>
<reference evidence="1" key="1">
    <citation type="submission" date="2023-06" db="EMBL/GenBank/DDBJ databases">
        <title>Robiginitalea aurantiacus sp. nov. and Algoriphagus sediminis sp. nov., isolated from coastal sediment.</title>
        <authorList>
            <person name="Zhou Z.Y."/>
            <person name="An J."/>
            <person name="Jia Y.W."/>
            <person name="Du Z.J."/>
        </authorList>
    </citation>
    <scope>NUCLEOTIDE SEQUENCE</scope>
    <source>
        <strain evidence="1">C2-7</strain>
    </source>
</reference>
<organism evidence="1 2">
    <name type="scientific">Algoriphagus sediminis</name>
    <dbReference type="NCBI Taxonomy" id="3057113"/>
    <lineage>
        <taxon>Bacteria</taxon>
        <taxon>Pseudomonadati</taxon>
        <taxon>Bacteroidota</taxon>
        <taxon>Cytophagia</taxon>
        <taxon>Cytophagales</taxon>
        <taxon>Cyclobacteriaceae</taxon>
        <taxon>Algoriphagus</taxon>
    </lineage>
</organism>
<keyword evidence="2" id="KW-1185">Reference proteome</keyword>